<dbReference type="OrthoDB" id="5344006at2759"/>
<evidence type="ECO:0000256" key="4">
    <source>
        <dbReference type="ARBA" id="ARBA00023136"/>
    </source>
</evidence>
<feature type="transmembrane region" description="Helical" evidence="5">
    <location>
        <begin position="52"/>
        <end position="74"/>
    </location>
</feature>
<dbReference type="EMBL" id="NESQ01000003">
    <property type="protein sequence ID" value="PUU84147.1"/>
    <property type="molecule type" value="Genomic_DNA"/>
</dbReference>
<comment type="subcellular location">
    <subcellularLocation>
        <location evidence="1">Membrane</location>
        <topology evidence="1">Multi-pass membrane protein</topology>
    </subcellularLocation>
</comment>
<dbReference type="PANTHER" id="PTHR39608:SF2">
    <property type="entry name" value="MARVEL DOMAIN-CONTAINING PROTEIN"/>
    <property type="match status" value="1"/>
</dbReference>
<keyword evidence="8" id="KW-1185">Reference proteome</keyword>
<dbReference type="AlphaFoldDB" id="A0A2T7A8S4"/>
<keyword evidence="3 5" id="KW-1133">Transmembrane helix</keyword>
<evidence type="ECO:0000259" key="6">
    <source>
        <dbReference type="Pfam" id="PF01284"/>
    </source>
</evidence>
<dbReference type="Proteomes" id="UP000244722">
    <property type="component" value="Unassembled WGS sequence"/>
</dbReference>
<evidence type="ECO:0000256" key="5">
    <source>
        <dbReference type="SAM" id="Phobius"/>
    </source>
</evidence>
<dbReference type="PANTHER" id="PTHR39608">
    <property type="entry name" value="INTEGRAL MEMBRANE PROTEIN (AFU_ORTHOLOGUE AFUA_5G08640)"/>
    <property type="match status" value="1"/>
</dbReference>
<dbReference type="GO" id="GO:0016020">
    <property type="term" value="C:membrane"/>
    <property type="evidence" value="ECO:0007669"/>
    <property type="project" value="UniProtKB-SubCell"/>
</dbReference>
<feature type="transmembrane region" description="Helical" evidence="5">
    <location>
        <begin position="81"/>
        <end position="100"/>
    </location>
</feature>
<sequence>MAPRRQPPQWPKCLLITLRILQLISAIVVIGITAFFTYHLVKEDIGIPYEFIALDVIASITTLNILLTFLLLCCRTLPPTLVLITDVLLVFLWGIAFVFLARAMGDTTVERCSSDNFGDYIIVCHLYKILLAFSVLGWMFHLVTCWLALSVRRKSSRHMHTPGGHGGGIGLVGLGGSTGYKPLDGGGAGPGMMPPPAYKAEGGASAYGSGGAGLNASYYGA</sequence>
<reference evidence="7 8" key="1">
    <citation type="submission" date="2017-04" db="EMBL/GenBank/DDBJ databases">
        <title>Draft genome sequence of Tuber borchii Vittad., a whitish edible truffle.</title>
        <authorList>
            <consortium name="DOE Joint Genome Institute"/>
            <person name="Murat C."/>
            <person name="Kuo A."/>
            <person name="Barry K.W."/>
            <person name="Clum A."/>
            <person name="Dockter R.B."/>
            <person name="Fauchery L."/>
            <person name="Iotti M."/>
            <person name="Kohler A."/>
            <person name="Labutti K."/>
            <person name="Lindquist E.A."/>
            <person name="Lipzen A."/>
            <person name="Ohm R.A."/>
            <person name="Wang M."/>
            <person name="Grigoriev I.V."/>
            <person name="Zambonelli A."/>
            <person name="Martin F.M."/>
        </authorList>
    </citation>
    <scope>NUCLEOTIDE SEQUENCE [LARGE SCALE GENOMIC DNA]</scope>
    <source>
        <strain evidence="7 8">Tbo3840</strain>
    </source>
</reference>
<dbReference type="InterPro" id="IPR008253">
    <property type="entry name" value="Marvel"/>
</dbReference>
<evidence type="ECO:0000313" key="8">
    <source>
        <dbReference type="Proteomes" id="UP000244722"/>
    </source>
</evidence>
<proteinExistence type="predicted"/>
<comment type="caution">
    <text evidence="7">The sequence shown here is derived from an EMBL/GenBank/DDBJ whole genome shotgun (WGS) entry which is preliminary data.</text>
</comment>
<keyword evidence="4 5" id="KW-0472">Membrane</keyword>
<organism evidence="7 8">
    <name type="scientific">Tuber borchii</name>
    <name type="common">White truffle</name>
    <dbReference type="NCBI Taxonomy" id="42251"/>
    <lineage>
        <taxon>Eukaryota</taxon>
        <taxon>Fungi</taxon>
        <taxon>Dikarya</taxon>
        <taxon>Ascomycota</taxon>
        <taxon>Pezizomycotina</taxon>
        <taxon>Pezizomycetes</taxon>
        <taxon>Pezizales</taxon>
        <taxon>Tuberaceae</taxon>
        <taxon>Tuber</taxon>
    </lineage>
</organism>
<evidence type="ECO:0000256" key="1">
    <source>
        <dbReference type="ARBA" id="ARBA00004141"/>
    </source>
</evidence>
<gene>
    <name evidence="7" type="ORF">B9Z19DRAFT_1070686</name>
</gene>
<keyword evidence="2 5" id="KW-0812">Transmembrane</keyword>
<evidence type="ECO:0000313" key="7">
    <source>
        <dbReference type="EMBL" id="PUU84147.1"/>
    </source>
</evidence>
<protein>
    <recommendedName>
        <fullName evidence="6">MARVEL domain-containing protein</fullName>
    </recommendedName>
</protein>
<feature type="transmembrane region" description="Helical" evidence="5">
    <location>
        <begin position="120"/>
        <end position="149"/>
    </location>
</feature>
<dbReference type="Pfam" id="PF01284">
    <property type="entry name" value="MARVEL"/>
    <property type="match status" value="1"/>
</dbReference>
<evidence type="ECO:0000256" key="3">
    <source>
        <dbReference type="ARBA" id="ARBA00022989"/>
    </source>
</evidence>
<evidence type="ECO:0000256" key="2">
    <source>
        <dbReference type="ARBA" id="ARBA00022692"/>
    </source>
</evidence>
<name>A0A2T7A8S4_TUBBO</name>
<feature type="domain" description="MARVEL" evidence="6">
    <location>
        <begin position="15"/>
        <end position="147"/>
    </location>
</feature>
<feature type="transmembrane region" description="Helical" evidence="5">
    <location>
        <begin position="20"/>
        <end position="40"/>
    </location>
</feature>
<accession>A0A2T7A8S4</accession>